<proteinExistence type="predicted"/>
<feature type="region of interest" description="Disordered" evidence="1">
    <location>
        <begin position="62"/>
        <end position="84"/>
    </location>
</feature>
<protein>
    <recommendedName>
        <fullName evidence="4">Collagen triple helix repeat protein</fullName>
    </recommendedName>
</protein>
<evidence type="ECO:0000313" key="3">
    <source>
        <dbReference type="Proteomes" id="UP000038083"/>
    </source>
</evidence>
<evidence type="ECO:0000256" key="1">
    <source>
        <dbReference type="SAM" id="MobiDB-lite"/>
    </source>
</evidence>
<dbReference type="EMBL" id="CDOG01000038">
    <property type="protein sequence ID" value="CEN40543.1"/>
    <property type="molecule type" value="Genomic_DNA"/>
</dbReference>
<sequence length="123" mass="13192">MAIGSANDNKIVLELQVGGQVAGLSEADKQLLNNFKENAENILKKTESDDILLANGETISKSELKGDKGDTGERGQRGERGLQGIQGADGKSAYQIAVENGFKGNEADFVSQNMLIYNTDFLI</sequence>
<reference evidence="2 3" key="1">
    <citation type="submission" date="2015-01" db="EMBL/GenBank/DDBJ databases">
        <authorList>
            <person name="Xiang T."/>
            <person name="Song Y."/>
            <person name="Huang L."/>
            <person name="Wang B."/>
            <person name="Wu P."/>
        </authorList>
    </citation>
    <scope>NUCLEOTIDE SEQUENCE [LARGE SCALE GENOMIC DNA]</scope>
    <source>
        <strain evidence="2 3">Ccy74</strain>
    </source>
</reference>
<name>A0A0B7HSJ3_9FLAO</name>
<organism evidence="2 3">
    <name type="scientific">Capnocytophaga cynodegmi</name>
    <dbReference type="NCBI Taxonomy" id="28189"/>
    <lineage>
        <taxon>Bacteria</taxon>
        <taxon>Pseudomonadati</taxon>
        <taxon>Bacteroidota</taxon>
        <taxon>Flavobacteriia</taxon>
        <taxon>Flavobacteriales</taxon>
        <taxon>Flavobacteriaceae</taxon>
        <taxon>Capnocytophaga</taxon>
    </lineage>
</organism>
<dbReference type="AlphaFoldDB" id="A0A0B7HSJ3"/>
<evidence type="ECO:0008006" key="4">
    <source>
        <dbReference type="Google" id="ProtNLM"/>
    </source>
</evidence>
<evidence type="ECO:0000313" key="2">
    <source>
        <dbReference type="EMBL" id="CEN40543.1"/>
    </source>
</evidence>
<dbReference type="RefSeq" id="WP_052457427.1">
    <property type="nucleotide sequence ID" value="NZ_CDOG01000038.1"/>
</dbReference>
<dbReference type="OrthoDB" id="6599at1016"/>
<accession>A0A0B7HSJ3</accession>
<feature type="compositionally biased region" description="Basic and acidic residues" evidence="1">
    <location>
        <begin position="62"/>
        <end position="80"/>
    </location>
</feature>
<gene>
    <name evidence="2" type="ORF">CCYN74_430019</name>
</gene>
<dbReference type="Proteomes" id="UP000038083">
    <property type="component" value="Unassembled WGS sequence"/>
</dbReference>
<dbReference type="Gene3D" id="1.20.5.320">
    <property type="entry name" value="6-Phosphogluconate Dehydrogenase, domain 3"/>
    <property type="match status" value="1"/>
</dbReference>